<feature type="domain" description="Metallo-beta-lactamase" evidence="4">
    <location>
        <begin position="25"/>
        <end position="148"/>
    </location>
</feature>
<comment type="caution">
    <text evidence="5">The sequence shown here is derived from an EMBL/GenBank/DDBJ whole genome shotgun (WGS) entry which is preliminary data.</text>
</comment>
<reference evidence="5 6" key="1">
    <citation type="journal article" date="2015" name="Environ. Microbiol.">
        <title>Metagenome sequence of Elaphomyces granulatus from sporocarp tissue reveals Ascomycota ectomycorrhizal fingerprints of genome expansion and a Proteobacteria-rich microbiome.</title>
        <authorList>
            <person name="Quandt C.A."/>
            <person name="Kohler A."/>
            <person name="Hesse C.N."/>
            <person name="Sharpton T.J."/>
            <person name="Martin F."/>
            <person name="Spatafora J.W."/>
        </authorList>
    </citation>
    <scope>NUCLEOTIDE SEQUENCE [LARGE SCALE GENOMIC DNA]</scope>
    <source>
        <strain evidence="5 6">OSC145934</strain>
    </source>
</reference>
<dbReference type="Proteomes" id="UP000243515">
    <property type="component" value="Unassembled WGS sequence"/>
</dbReference>
<dbReference type="Pfam" id="PF12706">
    <property type="entry name" value="Lactamase_B_2"/>
    <property type="match status" value="1"/>
</dbReference>
<evidence type="ECO:0000256" key="1">
    <source>
        <dbReference type="ARBA" id="ARBA00022722"/>
    </source>
</evidence>
<feature type="non-terminal residue" evidence="5">
    <location>
        <position position="353"/>
    </location>
</feature>
<name>A0A232LMK1_9EURO</name>
<dbReference type="Gene3D" id="3.60.15.10">
    <property type="entry name" value="Ribonuclease Z/Hydroxyacylglutathione hydrolase-like"/>
    <property type="match status" value="1"/>
</dbReference>
<keyword evidence="3" id="KW-0269">Exonuclease</keyword>
<dbReference type="PANTHER" id="PTHR23240:SF8">
    <property type="entry name" value="PROTEIN ARTEMIS"/>
    <property type="match status" value="1"/>
</dbReference>
<dbReference type="GO" id="GO:0036297">
    <property type="term" value="P:interstrand cross-link repair"/>
    <property type="evidence" value="ECO:0007669"/>
    <property type="project" value="TreeGrafter"/>
</dbReference>
<gene>
    <name evidence="5" type="ORF">Egran_06898</name>
</gene>
<dbReference type="InterPro" id="IPR001279">
    <property type="entry name" value="Metallo-B-lactamas"/>
</dbReference>
<sequence length="353" mass="40132">MSTFNGIVEEFPHIRIDYFRKNPDKPPPLACFLSHVHSDHLQGLESLRSPFVYCSAATKELLLRIEKYPHRMNFNKGILESRKQHYKHLAKLLRPIPLNVPTELELTPQLRIRTTLFNANHCTGAVMFLIEGDGKAIIYTGDIRAETWWVNGLIRDPVLIPYTLGDRRLDKVYLDTTFAVKSNIYRTFPSKADGLKELLEKVLSYPSDTVFYFRAWTFGYEDVWLALSAALHTKIHVDRYLLELYGSLGFRSQSSRWMDEIPFLSGFRLGNAFVPGCLTADESSRVHSCGPEFMCASVAAENAVFITPVVTRTQDGSEVPEVGAGGGVRDLYQSHELELSDKLAIEQLERLCR</sequence>
<accession>A0A232LMK1</accession>
<dbReference type="PANTHER" id="PTHR23240">
    <property type="entry name" value="DNA CROSS-LINK REPAIR PROTEIN PSO2/SNM1-RELATED"/>
    <property type="match status" value="1"/>
</dbReference>
<keyword evidence="1" id="KW-0540">Nuclease</keyword>
<evidence type="ECO:0000256" key="3">
    <source>
        <dbReference type="ARBA" id="ARBA00022839"/>
    </source>
</evidence>
<dbReference type="InterPro" id="IPR036866">
    <property type="entry name" value="RibonucZ/Hydroxyglut_hydro"/>
</dbReference>
<dbReference type="AlphaFoldDB" id="A0A232LMK1"/>
<keyword evidence="6" id="KW-1185">Reference proteome</keyword>
<evidence type="ECO:0000259" key="4">
    <source>
        <dbReference type="Pfam" id="PF12706"/>
    </source>
</evidence>
<evidence type="ECO:0000256" key="2">
    <source>
        <dbReference type="ARBA" id="ARBA00022801"/>
    </source>
</evidence>
<dbReference type="OrthoDB" id="5561659at2759"/>
<organism evidence="5 6">
    <name type="scientific">Elaphomyces granulatus</name>
    <dbReference type="NCBI Taxonomy" id="519963"/>
    <lineage>
        <taxon>Eukaryota</taxon>
        <taxon>Fungi</taxon>
        <taxon>Dikarya</taxon>
        <taxon>Ascomycota</taxon>
        <taxon>Pezizomycotina</taxon>
        <taxon>Eurotiomycetes</taxon>
        <taxon>Eurotiomycetidae</taxon>
        <taxon>Eurotiales</taxon>
        <taxon>Elaphomycetaceae</taxon>
        <taxon>Elaphomyces</taxon>
    </lineage>
</organism>
<dbReference type="GO" id="GO:0035312">
    <property type="term" value="F:5'-3' DNA exonuclease activity"/>
    <property type="evidence" value="ECO:0007669"/>
    <property type="project" value="TreeGrafter"/>
</dbReference>
<keyword evidence="2" id="KW-0378">Hydrolase</keyword>
<dbReference type="GO" id="GO:0006303">
    <property type="term" value="P:double-strand break repair via nonhomologous end joining"/>
    <property type="evidence" value="ECO:0007669"/>
    <property type="project" value="TreeGrafter"/>
</dbReference>
<dbReference type="GO" id="GO:0000723">
    <property type="term" value="P:telomere maintenance"/>
    <property type="evidence" value="ECO:0007669"/>
    <property type="project" value="TreeGrafter"/>
</dbReference>
<proteinExistence type="predicted"/>
<evidence type="ECO:0000313" key="5">
    <source>
        <dbReference type="EMBL" id="OXV05334.1"/>
    </source>
</evidence>
<evidence type="ECO:0000313" key="6">
    <source>
        <dbReference type="Proteomes" id="UP000243515"/>
    </source>
</evidence>
<dbReference type="SUPFAM" id="SSF56281">
    <property type="entry name" value="Metallo-hydrolase/oxidoreductase"/>
    <property type="match status" value="1"/>
</dbReference>
<protein>
    <recommendedName>
        <fullName evidence="4">Metallo-beta-lactamase domain-containing protein</fullName>
    </recommendedName>
</protein>
<dbReference type="EMBL" id="NPHW01007165">
    <property type="protein sequence ID" value="OXV05334.1"/>
    <property type="molecule type" value="Genomic_DNA"/>
</dbReference>
<dbReference type="GO" id="GO:0003684">
    <property type="term" value="F:damaged DNA binding"/>
    <property type="evidence" value="ECO:0007669"/>
    <property type="project" value="TreeGrafter"/>
</dbReference>